<evidence type="ECO:0000313" key="9">
    <source>
        <dbReference type="Proteomes" id="UP000564964"/>
    </source>
</evidence>
<dbReference type="GO" id="GO:0006412">
    <property type="term" value="P:translation"/>
    <property type="evidence" value="ECO:0007669"/>
    <property type="project" value="InterPro"/>
</dbReference>
<reference evidence="9" key="1">
    <citation type="journal article" date="2020" name="bioRxiv">
        <title>A rank-normalized archaeal taxonomy based on genome phylogeny resolves widespread incomplete and uneven classifications.</title>
        <authorList>
            <person name="Rinke C."/>
            <person name="Chuvochina M."/>
            <person name="Mussig A.J."/>
            <person name="Chaumeil P.-A."/>
            <person name="Waite D.W."/>
            <person name="Whitman W.B."/>
            <person name="Parks D.H."/>
            <person name="Hugenholtz P."/>
        </authorList>
    </citation>
    <scope>NUCLEOTIDE SEQUENCE [LARGE SCALE GENOMIC DNA]</scope>
</reference>
<evidence type="ECO:0000313" key="8">
    <source>
        <dbReference type="EMBL" id="MBS3062587.1"/>
    </source>
</evidence>
<proteinExistence type="inferred from homology"/>
<dbReference type="GO" id="GO:0005840">
    <property type="term" value="C:ribosome"/>
    <property type="evidence" value="ECO:0007669"/>
    <property type="project" value="UniProtKB-KW"/>
</dbReference>
<gene>
    <name evidence="7" type="ORF">HA252_06620</name>
    <name evidence="8" type="ORF">J4203_01835</name>
</gene>
<protein>
    <recommendedName>
        <fullName evidence="4">Large ribosomal subunit protein eL31</fullName>
    </recommendedName>
    <alternativeName>
        <fullName evidence="5">50S ribosomal protein L31e</fullName>
    </alternativeName>
</protein>
<name>A0A7J4JH26_9ARCH</name>
<evidence type="ECO:0000256" key="5">
    <source>
        <dbReference type="ARBA" id="ARBA00035378"/>
    </source>
</evidence>
<organism evidence="7 9">
    <name type="scientific">Candidatus Iainarchaeum sp</name>
    <dbReference type="NCBI Taxonomy" id="3101447"/>
    <lineage>
        <taxon>Archaea</taxon>
        <taxon>Candidatus Iainarchaeota</taxon>
        <taxon>Candidatus Iainarchaeia</taxon>
        <taxon>Candidatus Iainarchaeales</taxon>
        <taxon>Candidatus Iainarchaeaceae</taxon>
        <taxon>Candidatus Iainarchaeum</taxon>
    </lineage>
</organism>
<evidence type="ECO:0000256" key="2">
    <source>
        <dbReference type="ARBA" id="ARBA00022980"/>
    </source>
</evidence>
<dbReference type="SMART" id="SM01380">
    <property type="entry name" value="Ribosomal_L31e"/>
    <property type="match status" value="1"/>
</dbReference>
<evidence type="ECO:0000256" key="3">
    <source>
        <dbReference type="ARBA" id="ARBA00023274"/>
    </source>
</evidence>
<feature type="region of interest" description="Disordered" evidence="6">
    <location>
        <begin position="84"/>
        <end position="155"/>
    </location>
</feature>
<keyword evidence="3" id="KW-0687">Ribonucleoprotein</keyword>
<dbReference type="InterPro" id="IPR000054">
    <property type="entry name" value="Ribosomal_eL31"/>
</dbReference>
<accession>A0A7J4JH26</accession>
<reference evidence="8" key="2">
    <citation type="submission" date="2021-03" db="EMBL/GenBank/DDBJ databases">
        <authorList>
            <person name="Jaffe A."/>
        </authorList>
    </citation>
    <scope>NUCLEOTIDE SEQUENCE</scope>
    <source>
        <strain evidence="8">RIFCSPLOWO2_01_FULL_58_19</strain>
    </source>
</reference>
<dbReference type="Pfam" id="PF01198">
    <property type="entry name" value="Ribosomal_L31e"/>
    <property type="match status" value="1"/>
</dbReference>
<dbReference type="Proteomes" id="UP000678237">
    <property type="component" value="Unassembled WGS sequence"/>
</dbReference>
<keyword evidence="2 8" id="KW-0689">Ribosomal protein</keyword>
<dbReference type="Proteomes" id="UP000564964">
    <property type="component" value="Unassembled WGS sequence"/>
</dbReference>
<sequence>MKGNEAEYMVPLKWLFTQPKPKRTNKAIGVIKAFVKKHTRKTDVLISPELNEFLWERARHVPRRVAVVLRLDGERVTVYLKDGKQLESDKKARKAVEDAKKKKEREDQEKAEKEKAKTAEAKKAEKAAEAAQQKKAEEKREREGAARASEMKRGH</sequence>
<evidence type="ECO:0000256" key="4">
    <source>
        <dbReference type="ARBA" id="ARBA00035230"/>
    </source>
</evidence>
<comment type="caution">
    <text evidence="7">The sequence shown here is derived from an EMBL/GenBank/DDBJ whole genome shotgun (WGS) entry which is preliminary data.</text>
</comment>
<dbReference type="Gene3D" id="3.10.440.10">
    <property type="match status" value="1"/>
</dbReference>
<dbReference type="EMBL" id="DUGH01000158">
    <property type="protein sequence ID" value="HIH17051.1"/>
    <property type="molecule type" value="Genomic_DNA"/>
</dbReference>
<reference evidence="8" key="3">
    <citation type="submission" date="2021-05" db="EMBL/GenBank/DDBJ databases">
        <title>Protein family content uncovers lineage relationships and bacterial pathway maintenance mechanisms in DPANN archaea.</title>
        <authorList>
            <person name="Castelle C.J."/>
            <person name="Meheust R."/>
            <person name="Jaffe A.L."/>
            <person name="Seitz K."/>
            <person name="Gong X."/>
            <person name="Baker B.J."/>
            <person name="Banfield J.F."/>
        </authorList>
    </citation>
    <scope>NUCLEOTIDE SEQUENCE</scope>
    <source>
        <strain evidence="8">RIFCSPLOWO2_01_FULL_58_19</strain>
    </source>
</reference>
<dbReference type="InterPro" id="IPR023621">
    <property type="entry name" value="Ribosomal_eL31_dom_sf"/>
</dbReference>
<dbReference type="AlphaFoldDB" id="A0A7J4JH26"/>
<dbReference type="GO" id="GO:0003735">
    <property type="term" value="F:structural constituent of ribosome"/>
    <property type="evidence" value="ECO:0007669"/>
    <property type="project" value="InterPro"/>
</dbReference>
<dbReference type="GO" id="GO:1990904">
    <property type="term" value="C:ribonucleoprotein complex"/>
    <property type="evidence" value="ECO:0007669"/>
    <property type="project" value="UniProtKB-KW"/>
</dbReference>
<evidence type="ECO:0000313" key="7">
    <source>
        <dbReference type="EMBL" id="HIH17051.1"/>
    </source>
</evidence>
<evidence type="ECO:0000256" key="6">
    <source>
        <dbReference type="SAM" id="MobiDB-lite"/>
    </source>
</evidence>
<evidence type="ECO:0000256" key="1">
    <source>
        <dbReference type="ARBA" id="ARBA00010808"/>
    </source>
</evidence>
<dbReference type="SUPFAM" id="SSF54575">
    <property type="entry name" value="Ribosomal protein L31e"/>
    <property type="match status" value="1"/>
</dbReference>
<comment type="similarity">
    <text evidence="1">Belongs to the eukaryotic ribosomal protein eL31 family.</text>
</comment>
<dbReference type="EMBL" id="JAGVWE010000002">
    <property type="protein sequence ID" value="MBS3062587.1"/>
    <property type="molecule type" value="Genomic_DNA"/>
</dbReference>